<protein>
    <submittedName>
        <fullName evidence="1">Uncharacterized protein</fullName>
    </submittedName>
</protein>
<evidence type="ECO:0000313" key="2">
    <source>
        <dbReference type="Proteomes" id="UP000000719"/>
    </source>
</evidence>
<dbReference type="eggNOG" id="COG0791">
    <property type="taxonomic scope" value="Bacteria"/>
</dbReference>
<dbReference type="EMBL" id="CP001098">
    <property type="protein sequence ID" value="ACL69399.1"/>
    <property type="molecule type" value="Genomic_DNA"/>
</dbReference>
<dbReference type="InterPro" id="IPR038765">
    <property type="entry name" value="Papain-like_cys_pep_sf"/>
</dbReference>
<dbReference type="Proteomes" id="UP000000719">
    <property type="component" value="Chromosome"/>
</dbReference>
<accession>B8D2H2</accession>
<keyword evidence="2" id="KW-1185">Reference proteome</keyword>
<dbReference type="HOGENOM" id="CLU_2436714_0_0_9"/>
<name>B8D2H2_HALOH</name>
<organism evidence="1 2">
    <name type="scientific">Halothermothrix orenii (strain H 168 / OCM 544 / DSM 9562)</name>
    <dbReference type="NCBI Taxonomy" id="373903"/>
    <lineage>
        <taxon>Bacteria</taxon>
        <taxon>Bacillati</taxon>
        <taxon>Bacillota</taxon>
        <taxon>Clostridia</taxon>
        <taxon>Halanaerobiales</taxon>
        <taxon>Halothermotrichaceae</taxon>
        <taxon>Halothermothrix</taxon>
    </lineage>
</organism>
<dbReference type="AlphaFoldDB" id="B8D2H2"/>
<reference evidence="1 2" key="1">
    <citation type="journal article" date="2009" name="PLoS ONE">
        <title>Genome analysis of the anaerobic thermohalophilic bacterium Halothermothrix orenii.</title>
        <authorList>
            <person name="Mavromatis K."/>
            <person name="Ivanova N."/>
            <person name="Anderson I."/>
            <person name="Lykidis A."/>
            <person name="Hooper S.D."/>
            <person name="Sun H."/>
            <person name="Kunin V."/>
            <person name="Lapidus A."/>
            <person name="Hugenholtz P."/>
            <person name="Patel B."/>
            <person name="Kyrpides N.C."/>
        </authorList>
    </citation>
    <scope>NUCLEOTIDE SEQUENCE [LARGE SCALE GENOMIC DNA]</scope>
    <source>
        <strain evidence="2">H 168 / OCM 544 / DSM 9562</strain>
    </source>
</reference>
<dbReference type="KEGG" id="hor:Hore_06420"/>
<dbReference type="SUPFAM" id="SSF54001">
    <property type="entry name" value="Cysteine proteinases"/>
    <property type="match status" value="1"/>
</dbReference>
<evidence type="ECO:0000313" key="1">
    <source>
        <dbReference type="EMBL" id="ACL69399.1"/>
    </source>
</evidence>
<dbReference type="Gene3D" id="3.90.1720.10">
    <property type="entry name" value="endopeptidase domain like (from Nostoc punctiforme)"/>
    <property type="match status" value="1"/>
</dbReference>
<sequence length="90" mass="10482">MSDLYNWNTTLVPLENMRPGDIIFYTSKEDDVTHGGLFVKWNDCDNFTYIHASAVYKQVITETWTVGEEKWGLKLVAGGRLKKFNKEENY</sequence>
<proteinExistence type="predicted"/>
<gene>
    <name evidence="1" type="ordered locus">Hore_06420</name>
</gene>